<dbReference type="EMBL" id="AP022579">
    <property type="protein sequence ID" value="BBX89707.1"/>
    <property type="molecule type" value="Genomic_DNA"/>
</dbReference>
<feature type="region of interest" description="Disordered" evidence="1">
    <location>
        <begin position="382"/>
        <end position="405"/>
    </location>
</feature>
<organism evidence="4 5">
    <name type="scientific">Mycolicibacterium boenickei</name>
    <dbReference type="NCBI Taxonomy" id="146017"/>
    <lineage>
        <taxon>Bacteria</taxon>
        <taxon>Bacillati</taxon>
        <taxon>Actinomycetota</taxon>
        <taxon>Actinomycetes</taxon>
        <taxon>Mycobacteriales</taxon>
        <taxon>Mycobacteriaceae</taxon>
        <taxon>Mycolicibacterium</taxon>
    </lineage>
</organism>
<dbReference type="PANTHER" id="PTHR33371:SF15">
    <property type="entry name" value="LIPOPROTEIN LPRN"/>
    <property type="match status" value="1"/>
</dbReference>
<dbReference type="InterPro" id="IPR024516">
    <property type="entry name" value="Mce_C"/>
</dbReference>
<dbReference type="PANTHER" id="PTHR33371">
    <property type="entry name" value="INTERMEMBRANE PHOSPHOLIPID TRANSPORT SYSTEM BINDING PROTEIN MLAD-RELATED"/>
    <property type="match status" value="1"/>
</dbReference>
<proteinExistence type="predicted"/>
<dbReference type="InterPro" id="IPR003399">
    <property type="entry name" value="Mce/MlaD"/>
</dbReference>
<evidence type="ECO:0000259" key="2">
    <source>
        <dbReference type="Pfam" id="PF02470"/>
    </source>
</evidence>
<sequence>MSRLREEQSGPMSRLRKGQTGRMRTPDWGRVGRRVAVLSASALILTSCGQWRGVANVPLPGGPGTESGRTTLYVQMPETLALNANSRVRVRDVFVGRVRKIELINWVPTLTVDLEPGIVLPKNTEAKIGQTSLLGSQHIELNPPAKPSEEKLRNGDTIPLAQSSAYPTIERTLAGISGILTGGGIPNIETIQTEVFNILNGRADQIRDFLGRLDTFTDELNQQRNDITRAIDSTNRLLNIVAARNDTLDRVLTEFPPLIQHFADTRDLFADAVTSLGRLSKAADDTLSNSNANLHTNLQNLQRPLKQLARSAPYLVEALKLILTVPFNIENIPKAVRGDYINVSLTIDLTLSSVDNAFLSGTGVSGMLRALEQAWGRDPATMIPDVRFTPNPHDAPGGPLVERGE</sequence>
<gene>
    <name evidence="4" type="ORF">MBOE_13560</name>
</gene>
<name>A0ABN5Z8S0_9MYCO</name>
<protein>
    <submittedName>
        <fullName evidence="4">Mammalian cell entry protein</fullName>
    </submittedName>
</protein>
<dbReference type="InterPro" id="IPR052336">
    <property type="entry name" value="MlaD_Phospholipid_Transporter"/>
</dbReference>
<accession>A0ABN5Z8S0</accession>
<evidence type="ECO:0000256" key="1">
    <source>
        <dbReference type="SAM" id="MobiDB-lite"/>
    </source>
</evidence>
<dbReference type="InterPro" id="IPR005693">
    <property type="entry name" value="Mce"/>
</dbReference>
<keyword evidence="5" id="KW-1185">Reference proteome</keyword>
<dbReference type="Pfam" id="PF11887">
    <property type="entry name" value="Mce4_CUP1"/>
    <property type="match status" value="1"/>
</dbReference>
<feature type="domain" description="Mce/MlaD" evidence="2">
    <location>
        <begin position="70"/>
        <end position="144"/>
    </location>
</feature>
<dbReference type="Pfam" id="PF02470">
    <property type="entry name" value="MlaD"/>
    <property type="match status" value="1"/>
</dbReference>
<reference evidence="4 5" key="1">
    <citation type="journal article" date="2019" name="Emerg. Microbes Infect.">
        <title>Comprehensive subspecies identification of 175 nontuberculous mycobacteria species based on 7547 genomic profiles.</title>
        <authorList>
            <person name="Matsumoto Y."/>
            <person name="Kinjo T."/>
            <person name="Motooka D."/>
            <person name="Nabeya D."/>
            <person name="Jung N."/>
            <person name="Uechi K."/>
            <person name="Horii T."/>
            <person name="Iida T."/>
            <person name="Fujita J."/>
            <person name="Nakamura S."/>
        </authorList>
    </citation>
    <scope>NUCLEOTIDE SEQUENCE [LARGE SCALE GENOMIC DNA]</scope>
    <source>
        <strain evidence="4 5">JCM 15653</strain>
    </source>
</reference>
<feature type="domain" description="Mammalian cell entry C-terminal" evidence="3">
    <location>
        <begin position="148"/>
        <end position="322"/>
    </location>
</feature>
<dbReference type="Proteomes" id="UP000466683">
    <property type="component" value="Chromosome"/>
</dbReference>
<feature type="region of interest" description="Disordered" evidence="1">
    <location>
        <begin position="1"/>
        <end position="26"/>
    </location>
</feature>
<evidence type="ECO:0000259" key="3">
    <source>
        <dbReference type="Pfam" id="PF11887"/>
    </source>
</evidence>
<evidence type="ECO:0000313" key="4">
    <source>
        <dbReference type="EMBL" id="BBX89707.1"/>
    </source>
</evidence>
<dbReference type="NCBIfam" id="TIGR00996">
    <property type="entry name" value="Mtu_fam_mce"/>
    <property type="match status" value="1"/>
</dbReference>
<evidence type="ECO:0000313" key="5">
    <source>
        <dbReference type="Proteomes" id="UP000466683"/>
    </source>
</evidence>